<feature type="compositionally biased region" description="Basic and acidic residues" evidence="1">
    <location>
        <begin position="387"/>
        <end position="413"/>
    </location>
</feature>
<keyword evidence="3" id="KW-1185">Reference proteome</keyword>
<dbReference type="AlphaFoldDB" id="A0AAD4I609"/>
<feature type="region of interest" description="Disordered" evidence="1">
    <location>
        <begin position="488"/>
        <end position="507"/>
    </location>
</feature>
<evidence type="ECO:0000313" key="3">
    <source>
        <dbReference type="Proteomes" id="UP001199106"/>
    </source>
</evidence>
<proteinExistence type="predicted"/>
<dbReference type="EMBL" id="JAANER010000013">
    <property type="protein sequence ID" value="KAG9184946.1"/>
    <property type="molecule type" value="Genomic_DNA"/>
</dbReference>
<gene>
    <name evidence="2" type="ORF">G6011_11776</name>
</gene>
<feature type="compositionally biased region" description="Basic and acidic residues" evidence="1">
    <location>
        <begin position="439"/>
        <end position="452"/>
    </location>
</feature>
<reference evidence="2" key="1">
    <citation type="submission" date="2021-07" db="EMBL/GenBank/DDBJ databases">
        <title>Genome Resource of American Ginseng Black Spot Pathogen Alternaria panax.</title>
        <authorList>
            <person name="Qiu C."/>
            <person name="Wang W."/>
            <person name="Liu Z."/>
        </authorList>
    </citation>
    <scope>NUCLEOTIDE SEQUENCE</scope>
    <source>
        <strain evidence="2">BNCC115425</strain>
    </source>
</reference>
<feature type="region of interest" description="Disordered" evidence="1">
    <location>
        <begin position="374"/>
        <end position="474"/>
    </location>
</feature>
<evidence type="ECO:0000313" key="2">
    <source>
        <dbReference type="EMBL" id="KAG9184946.1"/>
    </source>
</evidence>
<feature type="compositionally biased region" description="Basic and acidic residues" evidence="1">
    <location>
        <begin position="268"/>
        <end position="285"/>
    </location>
</feature>
<feature type="compositionally biased region" description="Basic and acidic residues" evidence="1">
    <location>
        <begin position="1"/>
        <end position="26"/>
    </location>
</feature>
<dbReference type="Proteomes" id="UP001199106">
    <property type="component" value="Unassembled WGS sequence"/>
</dbReference>
<protein>
    <submittedName>
        <fullName evidence="2">Uncharacterized protein</fullName>
    </submittedName>
</protein>
<sequence length="507" mass="56411">MAPKTPKDDSNKDTNKELSEGIEARVLRNRGPRLDTAPGSPLVPSNRPPEPDGGIPSGRTNGNIMRPREVVNEKLGKQRQHLIGEIRKTEKAAEIPELERHFRDQAMAKELNEVDRNEVVARAKKSVVGIRNFTRKARLDAHERRRIATSLYEDFLFYQTPEYRLQYGEEIDGTNGKRSKPMRENLPPGLLAADPVYDKKLRPMVTSFERDGVGMTEEIGYENMGPDNLHVRLPRARRVAVGLGRPRKPPRLSPIEMHLDLEAIEKRRGEIEDANSDHSPTEESHSKRRRRDSKLLLHLPTAKDLSRARLESGLHIAAGETSFDWEESYDQRGVVAPGRMLNMPAKLATERSGEKINEFSKPATMPVEYDASVGHDHIETTAGAEATDGRRERERDEVMRKMHNKDFEYSDKDSSEDEGDLFASSYHQCNGLEDCPCSSEDKGDSGHDDSSGHGDNGGPGNDGANGIERGEGQILPLSVVGGSLIAPNRQLSARGASPETIETLNSS</sequence>
<organism evidence="2 3">
    <name type="scientific">Alternaria panax</name>
    <dbReference type="NCBI Taxonomy" id="48097"/>
    <lineage>
        <taxon>Eukaryota</taxon>
        <taxon>Fungi</taxon>
        <taxon>Dikarya</taxon>
        <taxon>Ascomycota</taxon>
        <taxon>Pezizomycotina</taxon>
        <taxon>Dothideomycetes</taxon>
        <taxon>Pleosporomycetidae</taxon>
        <taxon>Pleosporales</taxon>
        <taxon>Pleosporineae</taxon>
        <taxon>Pleosporaceae</taxon>
        <taxon>Alternaria</taxon>
        <taxon>Alternaria sect. Panax</taxon>
    </lineage>
</organism>
<feature type="region of interest" description="Disordered" evidence="1">
    <location>
        <begin position="1"/>
        <end position="66"/>
    </location>
</feature>
<feature type="compositionally biased region" description="Gly residues" evidence="1">
    <location>
        <begin position="454"/>
        <end position="463"/>
    </location>
</feature>
<feature type="region of interest" description="Disordered" evidence="1">
    <location>
        <begin position="268"/>
        <end position="295"/>
    </location>
</feature>
<accession>A0AAD4I609</accession>
<comment type="caution">
    <text evidence="2">The sequence shown here is derived from an EMBL/GenBank/DDBJ whole genome shotgun (WGS) entry which is preliminary data.</text>
</comment>
<evidence type="ECO:0000256" key="1">
    <source>
        <dbReference type="SAM" id="MobiDB-lite"/>
    </source>
</evidence>
<name>A0AAD4I609_9PLEO</name>